<dbReference type="Gene3D" id="3.40.50.2300">
    <property type="match status" value="1"/>
</dbReference>
<dbReference type="PANTHER" id="PTHR44591">
    <property type="entry name" value="STRESS RESPONSE REGULATOR PROTEIN 1"/>
    <property type="match status" value="1"/>
</dbReference>
<organism evidence="5 6">
    <name type="scientific">Haematobacter missouriensis</name>
    <dbReference type="NCBI Taxonomy" id="366616"/>
    <lineage>
        <taxon>Bacteria</taxon>
        <taxon>Pseudomonadati</taxon>
        <taxon>Pseudomonadota</taxon>
        <taxon>Alphaproteobacteria</taxon>
        <taxon>Rhodobacterales</taxon>
        <taxon>Paracoccaceae</taxon>
        <taxon>Haematobacter</taxon>
    </lineage>
</organism>
<dbReference type="AlphaFoldDB" id="A0A212AKL5"/>
<accession>A0A212AKL5</accession>
<evidence type="ECO:0000259" key="3">
    <source>
        <dbReference type="PROSITE" id="PS50110"/>
    </source>
</evidence>
<dbReference type="EMBL" id="NIPX01000030">
    <property type="protein sequence ID" value="OWJ82012.1"/>
    <property type="molecule type" value="Genomic_DNA"/>
</dbReference>
<dbReference type="EMBL" id="NIPV01000098">
    <property type="protein sequence ID" value="OWJ72294.1"/>
    <property type="molecule type" value="Genomic_DNA"/>
</dbReference>
<dbReference type="OrthoDB" id="9784719at2"/>
<name>A0A212AKL5_9RHOB</name>
<dbReference type="PANTHER" id="PTHR44591:SF18">
    <property type="entry name" value="REGULATORY PROTEIN"/>
    <property type="match status" value="1"/>
</dbReference>
<dbReference type="Pfam" id="PF00072">
    <property type="entry name" value="Response_reg"/>
    <property type="match status" value="1"/>
</dbReference>
<dbReference type="PROSITE" id="PS50110">
    <property type="entry name" value="RESPONSE_REGULATORY"/>
    <property type="match status" value="1"/>
</dbReference>
<keyword evidence="1 2" id="KW-0597">Phosphoprotein</keyword>
<dbReference type="InterPro" id="IPR011006">
    <property type="entry name" value="CheY-like_superfamily"/>
</dbReference>
<dbReference type="InterPro" id="IPR001789">
    <property type="entry name" value="Sig_transdc_resp-reg_receiver"/>
</dbReference>
<comment type="caution">
    <text evidence="5">The sequence shown here is derived from an EMBL/GenBank/DDBJ whole genome shotgun (WGS) entry which is preliminary data.</text>
</comment>
<dbReference type="SUPFAM" id="SSF52172">
    <property type="entry name" value="CheY-like"/>
    <property type="match status" value="1"/>
</dbReference>
<keyword evidence="7" id="KW-1185">Reference proteome</keyword>
<dbReference type="GO" id="GO:0000160">
    <property type="term" value="P:phosphorelay signal transduction system"/>
    <property type="evidence" value="ECO:0007669"/>
    <property type="project" value="InterPro"/>
</dbReference>
<gene>
    <name evidence="5" type="ORF">CDV52_15815</name>
    <name evidence="4" type="ORF">CDV53_17650</name>
</gene>
<feature type="domain" description="Response regulatory" evidence="3">
    <location>
        <begin position="5"/>
        <end position="118"/>
    </location>
</feature>
<evidence type="ECO:0000313" key="5">
    <source>
        <dbReference type="EMBL" id="OWJ82012.1"/>
    </source>
</evidence>
<protein>
    <recommendedName>
        <fullName evidence="3">Response regulatory domain-containing protein</fullName>
    </recommendedName>
</protein>
<dbReference type="Proteomes" id="UP000214673">
    <property type="component" value="Unassembled WGS sequence"/>
</dbReference>
<feature type="modified residue" description="4-aspartylphosphate" evidence="2">
    <location>
        <position position="55"/>
    </location>
</feature>
<evidence type="ECO:0000256" key="2">
    <source>
        <dbReference type="PROSITE-ProRule" id="PRU00169"/>
    </source>
</evidence>
<proteinExistence type="predicted"/>
<reference evidence="6 7" key="1">
    <citation type="submission" date="2016-11" db="EMBL/GenBank/DDBJ databases">
        <title>Comparison of Traditional DNA-DNA Hybridization with In Silico Genomic Analysis.</title>
        <authorList>
            <person name="Nicholson A.C."/>
            <person name="Sammons S."/>
            <person name="Humrighouse B.W."/>
            <person name="Graziano J."/>
            <person name="Lasker B."/>
            <person name="Whitney A.M."/>
            <person name="Mcquiston J.R."/>
        </authorList>
    </citation>
    <scope>NUCLEOTIDE SEQUENCE [LARGE SCALE GENOMIC DNA]</scope>
    <source>
        <strain evidence="4 7">H1892</strain>
        <strain evidence="5 6">H2381</strain>
    </source>
</reference>
<evidence type="ECO:0000256" key="1">
    <source>
        <dbReference type="ARBA" id="ARBA00022553"/>
    </source>
</evidence>
<dbReference type="Proteomes" id="UP000196640">
    <property type="component" value="Unassembled WGS sequence"/>
</dbReference>
<dbReference type="SMART" id="SM00448">
    <property type="entry name" value="REC"/>
    <property type="match status" value="1"/>
</dbReference>
<sequence>MSDPTVLVVEDELLLRMATLAMLEDAGYDAVSAVSAEAALRIMETCPSIRVIFTDVDLGRGQDGLWLVSKVREGWPPVGVIVTSGHRHVTRELLPNGAAFIGKPYLEEKVLEEVRRLAA</sequence>
<dbReference type="RefSeq" id="WP_088233889.1">
    <property type="nucleotide sequence ID" value="NZ_NIPV01000098.1"/>
</dbReference>
<evidence type="ECO:0000313" key="7">
    <source>
        <dbReference type="Proteomes" id="UP000214673"/>
    </source>
</evidence>
<dbReference type="InterPro" id="IPR050595">
    <property type="entry name" value="Bact_response_regulator"/>
</dbReference>
<evidence type="ECO:0000313" key="4">
    <source>
        <dbReference type="EMBL" id="OWJ72294.1"/>
    </source>
</evidence>
<evidence type="ECO:0000313" key="6">
    <source>
        <dbReference type="Proteomes" id="UP000196640"/>
    </source>
</evidence>